<dbReference type="SMART" id="SM00326">
    <property type="entry name" value="SH3"/>
    <property type="match status" value="1"/>
</dbReference>
<dbReference type="GeneTree" id="ENSGT01030000234571"/>
<organism evidence="5 6">
    <name type="scientific">Terrapene triunguis</name>
    <name type="common">Three-toed box turtle</name>
    <dbReference type="NCBI Taxonomy" id="2587831"/>
    <lineage>
        <taxon>Eukaryota</taxon>
        <taxon>Metazoa</taxon>
        <taxon>Chordata</taxon>
        <taxon>Craniata</taxon>
        <taxon>Vertebrata</taxon>
        <taxon>Euteleostomi</taxon>
        <taxon>Archelosauria</taxon>
        <taxon>Testudinata</taxon>
        <taxon>Testudines</taxon>
        <taxon>Cryptodira</taxon>
        <taxon>Durocryptodira</taxon>
        <taxon>Testudinoidea</taxon>
        <taxon>Emydidae</taxon>
        <taxon>Terrapene</taxon>
    </lineage>
</organism>
<dbReference type="AlphaFoldDB" id="A0A674J0W6"/>
<accession>A0A674J0W6</accession>
<dbReference type="InterPro" id="IPR036028">
    <property type="entry name" value="SH3-like_dom_sf"/>
</dbReference>
<dbReference type="PANTHER" id="PTHR12845">
    <property type="entry name" value="GUANINE NUCLEOTIDE EXCHANGE FACTOR"/>
    <property type="match status" value="1"/>
</dbReference>
<keyword evidence="6" id="KW-1185">Reference proteome</keyword>
<reference evidence="5" key="2">
    <citation type="submission" date="2025-09" db="UniProtKB">
        <authorList>
            <consortium name="Ensembl"/>
        </authorList>
    </citation>
    <scope>IDENTIFICATION</scope>
</reference>
<dbReference type="InParanoid" id="A0A674J0W6"/>
<dbReference type="PROSITE" id="PS50002">
    <property type="entry name" value="SH3"/>
    <property type="match status" value="1"/>
</dbReference>
<proteinExistence type="predicted"/>
<dbReference type="Pfam" id="PF14604">
    <property type="entry name" value="SH3_9"/>
    <property type="match status" value="1"/>
</dbReference>
<dbReference type="InterPro" id="IPR047271">
    <property type="entry name" value="Ephexin-like"/>
</dbReference>
<evidence type="ECO:0000313" key="6">
    <source>
        <dbReference type="Proteomes" id="UP000472274"/>
    </source>
</evidence>
<dbReference type="Proteomes" id="UP000472274">
    <property type="component" value="Unplaced"/>
</dbReference>
<dbReference type="Gene3D" id="2.30.30.40">
    <property type="entry name" value="SH3 Domains"/>
    <property type="match status" value="1"/>
</dbReference>
<evidence type="ECO:0000259" key="4">
    <source>
        <dbReference type="PROSITE" id="PS50002"/>
    </source>
</evidence>
<feature type="chain" id="PRO_5025640622" description="SH3 domain-containing protein" evidence="3">
    <location>
        <begin position="42"/>
        <end position="121"/>
    </location>
</feature>
<feature type="signal peptide" evidence="3">
    <location>
        <begin position="1"/>
        <end position="41"/>
    </location>
</feature>
<keyword evidence="3" id="KW-0732">Signal</keyword>
<evidence type="ECO:0000256" key="2">
    <source>
        <dbReference type="PROSITE-ProRule" id="PRU00192"/>
    </source>
</evidence>
<sequence>SSVWPRRSEKQRWISGPVWGPGRRVTLCVLLLLPDTAQVQCIKAYKAQEHDELSLEKADILGVKTRTSDGWLEGIRLSDGERGWVPQGHVEEITSRGARLRNLRENDRLKHATRKLEEEQA</sequence>
<dbReference type="GO" id="GO:0005085">
    <property type="term" value="F:guanyl-nucleotide exchange factor activity"/>
    <property type="evidence" value="ECO:0007669"/>
    <property type="project" value="InterPro"/>
</dbReference>
<name>A0A674J0W6_9SAUR</name>
<feature type="domain" description="SH3" evidence="4">
    <location>
        <begin position="34"/>
        <end position="95"/>
    </location>
</feature>
<evidence type="ECO:0000313" key="5">
    <source>
        <dbReference type="Ensembl" id="ENSTMTP00000015446.1"/>
    </source>
</evidence>
<dbReference type="Ensembl" id="ENSTMTT00000015997.1">
    <property type="protein sequence ID" value="ENSTMTP00000015446.1"/>
    <property type="gene ID" value="ENSTMTG00000011321.1"/>
</dbReference>
<evidence type="ECO:0000256" key="3">
    <source>
        <dbReference type="SAM" id="SignalP"/>
    </source>
</evidence>
<dbReference type="SUPFAM" id="SSF50044">
    <property type="entry name" value="SH3-domain"/>
    <property type="match status" value="1"/>
</dbReference>
<dbReference type="InterPro" id="IPR001452">
    <property type="entry name" value="SH3_domain"/>
</dbReference>
<dbReference type="PANTHER" id="PTHR12845:SF6">
    <property type="entry name" value="RHO GUANINE NUCLEOTIDE EXCHANGE FACTOR 19"/>
    <property type="match status" value="1"/>
</dbReference>
<dbReference type="GO" id="GO:0032956">
    <property type="term" value="P:regulation of actin cytoskeleton organization"/>
    <property type="evidence" value="ECO:0007669"/>
    <property type="project" value="TreeGrafter"/>
</dbReference>
<evidence type="ECO:0000256" key="1">
    <source>
        <dbReference type="ARBA" id="ARBA00022443"/>
    </source>
</evidence>
<protein>
    <recommendedName>
        <fullName evidence="4">SH3 domain-containing protein</fullName>
    </recommendedName>
</protein>
<reference evidence="5" key="1">
    <citation type="submission" date="2025-08" db="UniProtKB">
        <authorList>
            <consortium name="Ensembl"/>
        </authorList>
    </citation>
    <scope>IDENTIFICATION</scope>
</reference>
<keyword evidence="1 2" id="KW-0728">SH3 domain</keyword>